<keyword evidence="12" id="KW-1185">Reference proteome</keyword>
<evidence type="ECO:0000313" key="12">
    <source>
        <dbReference type="Proteomes" id="UP001278766"/>
    </source>
</evidence>
<dbReference type="GO" id="GO:0005788">
    <property type="term" value="C:endoplasmic reticulum lumen"/>
    <property type="evidence" value="ECO:0007669"/>
    <property type="project" value="UniProtKB-SubCell"/>
</dbReference>
<dbReference type="InterPro" id="IPR013766">
    <property type="entry name" value="Thioredoxin_domain"/>
</dbReference>
<proteinExistence type="inferred from homology"/>
<dbReference type="AlphaFoldDB" id="A0AAE0LW76"/>
<dbReference type="Pfam" id="PF13848">
    <property type="entry name" value="Thioredoxin_6"/>
    <property type="match status" value="1"/>
</dbReference>
<comment type="function">
    <text evidence="2">Participates in the folding of proteins containing disulfide bonds, may be involved in glycosylation, prolyl hydroxylation and triglyceride transfer.</text>
</comment>
<evidence type="ECO:0000256" key="7">
    <source>
        <dbReference type="ARBA" id="ARBA00023235"/>
    </source>
</evidence>
<comment type="similarity">
    <text evidence="4">Belongs to the protein disulfide isomerase family.</text>
</comment>
<protein>
    <recommendedName>
        <fullName evidence="9">Protein disulfide-isomerase</fullName>
        <ecNumber evidence="5">5.3.4.1</ecNumber>
    </recommendedName>
</protein>
<dbReference type="EC" id="5.3.4.1" evidence="5"/>
<evidence type="ECO:0000256" key="6">
    <source>
        <dbReference type="ARBA" id="ARBA00022824"/>
    </source>
</evidence>
<organism evidence="11 12">
    <name type="scientific">Chaetomium fimeti</name>
    <dbReference type="NCBI Taxonomy" id="1854472"/>
    <lineage>
        <taxon>Eukaryota</taxon>
        <taxon>Fungi</taxon>
        <taxon>Dikarya</taxon>
        <taxon>Ascomycota</taxon>
        <taxon>Pezizomycotina</taxon>
        <taxon>Sordariomycetes</taxon>
        <taxon>Sordariomycetidae</taxon>
        <taxon>Sordariales</taxon>
        <taxon>Chaetomiaceae</taxon>
        <taxon>Chaetomium</taxon>
    </lineage>
</organism>
<reference evidence="11" key="2">
    <citation type="submission" date="2023-06" db="EMBL/GenBank/DDBJ databases">
        <authorList>
            <consortium name="Lawrence Berkeley National Laboratory"/>
            <person name="Haridas S."/>
            <person name="Hensen N."/>
            <person name="Bonometti L."/>
            <person name="Westerberg I."/>
            <person name="Brannstrom I.O."/>
            <person name="Guillou S."/>
            <person name="Cros-Aarteil S."/>
            <person name="Calhoun S."/>
            <person name="Kuo A."/>
            <person name="Mondo S."/>
            <person name="Pangilinan J."/>
            <person name="Riley R."/>
            <person name="Labutti K."/>
            <person name="Andreopoulos B."/>
            <person name="Lipzen A."/>
            <person name="Chen C."/>
            <person name="Yanf M."/>
            <person name="Daum C."/>
            <person name="Ng V."/>
            <person name="Clum A."/>
            <person name="Steindorff A."/>
            <person name="Ohm R."/>
            <person name="Martin F."/>
            <person name="Silar P."/>
            <person name="Natvig D."/>
            <person name="Lalanne C."/>
            <person name="Gautier V."/>
            <person name="Ament-Velasquez S.L."/>
            <person name="Kruys A."/>
            <person name="Hutchinson M.I."/>
            <person name="Powell A.J."/>
            <person name="Barry K."/>
            <person name="Miller A.N."/>
            <person name="Grigoriev I.V."/>
            <person name="Debuchy R."/>
            <person name="Gladieux P."/>
            <person name="Thoren M.H."/>
            <person name="Johannesson H."/>
        </authorList>
    </citation>
    <scope>NUCLEOTIDE SEQUENCE</scope>
    <source>
        <strain evidence="11">CBS 168.71</strain>
    </source>
</reference>
<dbReference type="GeneID" id="87844904"/>
<dbReference type="PANTHER" id="PTHR18929:SF132">
    <property type="entry name" value="PROTEIN DISULFIDE-ISOMERASE A3"/>
    <property type="match status" value="1"/>
</dbReference>
<evidence type="ECO:0000256" key="9">
    <source>
        <dbReference type="ARBA" id="ARBA00039846"/>
    </source>
</evidence>
<dbReference type="RefSeq" id="XP_062663204.1">
    <property type="nucleotide sequence ID" value="XM_062807956.1"/>
</dbReference>
<dbReference type="InterPro" id="IPR036249">
    <property type="entry name" value="Thioredoxin-like_sf"/>
</dbReference>
<dbReference type="Gene3D" id="3.40.30.10">
    <property type="entry name" value="Glutaredoxin"/>
    <property type="match status" value="2"/>
</dbReference>
<dbReference type="GO" id="GO:0006457">
    <property type="term" value="P:protein folding"/>
    <property type="evidence" value="ECO:0007669"/>
    <property type="project" value="TreeGrafter"/>
</dbReference>
<dbReference type="Proteomes" id="UP001278766">
    <property type="component" value="Unassembled WGS sequence"/>
</dbReference>
<dbReference type="PANTHER" id="PTHR18929">
    <property type="entry name" value="PROTEIN DISULFIDE ISOMERASE"/>
    <property type="match status" value="1"/>
</dbReference>
<comment type="catalytic activity">
    <reaction evidence="1">
        <text>Catalyzes the rearrangement of -S-S- bonds in proteins.</text>
        <dbReference type="EC" id="5.3.4.1"/>
    </reaction>
</comment>
<evidence type="ECO:0000256" key="2">
    <source>
        <dbReference type="ARBA" id="ARBA00002692"/>
    </source>
</evidence>
<keyword evidence="8" id="KW-0676">Redox-active center</keyword>
<sequence length="369" mass="41357">MASNMMESPLSGHNSLTLTVLPASSLIPQSINMKFNLNHLAPFLLASNTLAWNHVAGSELAKRIANGQTLIAYVLPDEKGSQALEQEWMTIQETVGNTDVVSVDCSAEAELCDRDGVSSFPAIRLRQADGGHIRYRGPRKAASIQGFLRRTSRPAVSYVTDQNRTAVESIDDLVFVGQLISRDKTLQRQFETVAKIYRDRYSFAITKAHQVPELCCYNNLDGVHASTTVLNAPASFESFIKECAEPLIPQMTRQNELSFYQTRKSIVHYFVRSEKEREEYVTEMRPLANKYKEYLHFVTIDADEYADAAEILGIKRGSKGLTVQNPNNGDVFPYRRKEKVSAGAMEIFLMDIINGKIEAWRPGSGHDEL</sequence>
<evidence type="ECO:0000259" key="10">
    <source>
        <dbReference type="Pfam" id="PF00085"/>
    </source>
</evidence>
<reference evidence="11" key="1">
    <citation type="journal article" date="2023" name="Mol. Phylogenet. Evol.">
        <title>Genome-scale phylogeny and comparative genomics of the fungal order Sordariales.</title>
        <authorList>
            <person name="Hensen N."/>
            <person name="Bonometti L."/>
            <person name="Westerberg I."/>
            <person name="Brannstrom I.O."/>
            <person name="Guillou S."/>
            <person name="Cros-Aarteil S."/>
            <person name="Calhoun S."/>
            <person name="Haridas S."/>
            <person name="Kuo A."/>
            <person name="Mondo S."/>
            <person name="Pangilinan J."/>
            <person name="Riley R."/>
            <person name="LaButti K."/>
            <person name="Andreopoulos B."/>
            <person name="Lipzen A."/>
            <person name="Chen C."/>
            <person name="Yan M."/>
            <person name="Daum C."/>
            <person name="Ng V."/>
            <person name="Clum A."/>
            <person name="Steindorff A."/>
            <person name="Ohm R.A."/>
            <person name="Martin F."/>
            <person name="Silar P."/>
            <person name="Natvig D.O."/>
            <person name="Lalanne C."/>
            <person name="Gautier V."/>
            <person name="Ament-Velasquez S.L."/>
            <person name="Kruys A."/>
            <person name="Hutchinson M.I."/>
            <person name="Powell A.J."/>
            <person name="Barry K."/>
            <person name="Miller A.N."/>
            <person name="Grigoriev I.V."/>
            <person name="Debuchy R."/>
            <person name="Gladieux P."/>
            <person name="Hiltunen Thoren M."/>
            <person name="Johannesson H."/>
        </authorList>
    </citation>
    <scope>NUCLEOTIDE SEQUENCE</scope>
    <source>
        <strain evidence="11">CBS 168.71</strain>
    </source>
</reference>
<evidence type="ECO:0000256" key="3">
    <source>
        <dbReference type="ARBA" id="ARBA00004319"/>
    </source>
</evidence>
<keyword evidence="6" id="KW-0256">Endoplasmic reticulum</keyword>
<dbReference type="CDD" id="cd02961">
    <property type="entry name" value="PDI_a_family"/>
    <property type="match status" value="1"/>
</dbReference>
<evidence type="ECO:0000256" key="4">
    <source>
        <dbReference type="ARBA" id="ARBA00006347"/>
    </source>
</evidence>
<evidence type="ECO:0000256" key="5">
    <source>
        <dbReference type="ARBA" id="ARBA00012723"/>
    </source>
</evidence>
<dbReference type="CDD" id="cd02982">
    <property type="entry name" value="PDI_b'_family"/>
    <property type="match status" value="1"/>
</dbReference>
<keyword evidence="7" id="KW-0413">Isomerase</keyword>
<dbReference type="Pfam" id="PF00085">
    <property type="entry name" value="Thioredoxin"/>
    <property type="match status" value="1"/>
</dbReference>
<dbReference type="SUPFAM" id="SSF52833">
    <property type="entry name" value="Thioredoxin-like"/>
    <property type="match status" value="2"/>
</dbReference>
<dbReference type="EMBL" id="JAUEPN010000002">
    <property type="protein sequence ID" value="KAK3299690.1"/>
    <property type="molecule type" value="Genomic_DNA"/>
</dbReference>
<feature type="domain" description="Thioredoxin" evidence="10">
    <location>
        <begin position="82"/>
        <end position="149"/>
    </location>
</feature>
<evidence type="ECO:0000256" key="1">
    <source>
        <dbReference type="ARBA" id="ARBA00001182"/>
    </source>
</evidence>
<evidence type="ECO:0000313" key="11">
    <source>
        <dbReference type="EMBL" id="KAK3299690.1"/>
    </source>
</evidence>
<gene>
    <name evidence="11" type="ORF">B0H64DRAFT_472779</name>
</gene>
<comment type="subcellular location">
    <subcellularLocation>
        <location evidence="3">Endoplasmic reticulum lumen</location>
    </subcellularLocation>
</comment>
<evidence type="ECO:0000256" key="8">
    <source>
        <dbReference type="ARBA" id="ARBA00023284"/>
    </source>
</evidence>
<dbReference type="GO" id="GO:0003756">
    <property type="term" value="F:protein disulfide isomerase activity"/>
    <property type="evidence" value="ECO:0007669"/>
    <property type="project" value="UniProtKB-EC"/>
</dbReference>
<accession>A0AAE0LW76</accession>
<comment type="caution">
    <text evidence="11">The sequence shown here is derived from an EMBL/GenBank/DDBJ whole genome shotgun (WGS) entry which is preliminary data.</text>
</comment>
<dbReference type="GO" id="GO:0034976">
    <property type="term" value="P:response to endoplasmic reticulum stress"/>
    <property type="evidence" value="ECO:0007669"/>
    <property type="project" value="TreeGrafter"/>
</dbReference>
<name>A0AAE0LW76_9PEZI</name>